<proteinExistence type="predicted"/>
<dbReference type="Proteomes" id="UP000244900">
    <property type="component" value="Chromosome"/>
</dbReference>
<keyword evidence="2" id="KW-1185">Reference proteome</keyword>
<protein>
    <submittedName>
        <fullName evidence="1">Type A2 lantipeptide</fullName>
    </submittedName>
</protein>
<dbReference type="KEGG" id="stir:DDW44_26890"/>
<evidence type="ECO:0000313" key="2">
    <source>
        <dbReference type="Proteomes" id="UP000244900"/>
    </source>
</evidence>
<accession>A0A2S1T030</accession>
<name>A0A2S1T030_9ACTN</name>
<dbReference type="AlphaFoldDB" id="A0A2S1T030"/>
<evidence type="ECO:0000313" key="1">
    <source>
        <dbReference type="EMBL" id="AWI32012.1"/>
    </source>
</evidence>
<dbReference type="OrthoDB" id="4332947at2"/>
<gene>
    <name evidence="1" type="ORF">DDW44_26890</name>
</gene>
<dbReference type="EMBL" id="CP029188">
    <property type="protein sequence ID" value="AWI32012.1"/>
    <property type="molecule type" value="Genomic_DNA"/>
</dbReference>
<reference evidence="1 2" key="1">
    <citation type="submission" date="2018-05" db="EMBL/GenBank/DDBJ databases">
        <title>Complete genome sequence of sponge-derived Streptomyces sp. HNM0039.</title>
        <authorList>
            <person name="Huang X."/>
            <person name="Zhou S."/>
        </authorList>
    </citation>
    <scope>NUCLEOTIDE SEQUENCE [LARGE SCALE GENOMIC DNA]</scope>
    <source>
        <strain evidence="1 2">HNM0039</strain>
    </source>
</reference>
<organism evidence="1 2">
    <name type="scientific">Streptomyces tirandamycinicus</name>
    <dbReference type="NCBI Taxonomy" id="2174846"/>
    <lineage>
        <taxon>Bacteria</taxon>
        <taxon>Bacillati</taxon>
        <taxon>Actinomycetota</taxon>
        <taxon>Actinomycetes</taxon>
        <taxon>Kitasatosporales</taxon>
        <taxon>Streptomycetaceae</taxon>
        <taxon>Streptomyces</taxon>
    </lineage>
</organism>
<sequence length="81" mass="7817">MKGSFLMNFTPQVETAEISDADLDNVSGGLHSAVASAAVAGLTSTVDSVAPVSEVAGGGLAAVESFAGLNSAALTGYAASL</sequence>